<gene>
    <name evidence="1" type="ORF">PMZ80_001903</name>
</gene>
<proteinExistence type="predicted"/>
<dbReference type="EMBL" id="JAVHJV010000002">
    <property type="protein sequence ID" value="KAK5944703.1"/>
    <property type="molecule type" value="Genomic_DNA"/>
</dbReference>
<dbReference type="InterPro" id="IPR011008">
    <property type="entry name" value="Dimeric_a/b-barrel"/>
</dbReference>
<dbReference type="RefSeq" id="XP_064732793.1">
    <property type="nucleotide sequence ID" value="XM_064870340.1"/>
</dbReference>
<dbReference type="Proteomes" id="UP001334248">
    <property type="component" value="Unassembled WGS sequence"/>
</dbReference>
<evidence type="ECO:0008006" key="3">
    <source>
        <dbReference type="Google" id="ProtNLM"/>
    </source>
</evidence>
<dbReference type="Gene3D" id="3.30.70.100">
    <property type="match status" value="1"/>
</dbReference>
<sequence>MATTDLPDMQAVTAQLLAHTPKSSLDIPLTEIVVFKLLPQHTPPSPSDLHTIQNDFAAKSAAGEGVRRVAWGCSLDDPSTVIIMFDWRRIQDHWAFWSTPAFEPVMRVISTMFEPGRPLVRHYRFGEGGMLRQEWQRVVVFDYGEEGKGEDEMKGLLGVKGEGEGQAWKGWRGGFAADVGEGSWYCGCLGYESEEAMRKDDEELVKMGETHLVKLTPVEA</sequence>
<evidence type="ECO:0000313" key="2">
    <source>
        <dbReference type="Proteomes" id="UP001334248"/>
    </source>
</evidence>
<organism evidence="1 2">
    <name type="scientific">Knufia obscura</name>
    <dbReference type="NCBI Taxonomy" id="1635080"/>
    <lineage>
        <taxon>Eukaryota</taxon>
        <taxon>Fungi</taxon>
        <taxon>Dikarya</taxon>
        <taxon>Ascomycota</taxon>
        <taxon>Pezizomycotina</taxon>
        <taxon>Eurotiomycetes</taxon>
        <taxon>Chaetothyriomycetidae</taxon>
        <taxon>Chaetothyriales</taxon>
        <taxon>Trichomeriaceae</taxon>
        <taxon>Knufia</taxon>
    </lineage>
</organism>
<evidence type="ECO:0000313" key="1">
    <source>
        <dbReference type="EMBL" id="KAK5944703.1"/>
    </source>
</evidence>
<name>A0ABR0RWT5_9EURO</name>
<accession>A0ABR0RWT5</accession>
<keyword evidence="2" id="KW-1185">Reference proteome</keyword>
<reference evidence="1 2" key="1">
    <citation type="journal article" date="2023" name="Res Sq">
        <title>Genomic and morphological characterization of Knufia obscura isolated from the Mars 2020 spacecraft assembly facility.</title>
        <authorList>
            <person name="Chander A.M."/>
            <person name="Teixeira M.M."/>
            <person name="Singh N.K."/>
            <person name="Williams M.P."/>
            <person name="Parker C.W."/>
            <person name="Leo P."/>
            <person name="Stajich J.E."/>
            <person name="Torok T."/>
            <person name="Tighe S."/>
            <person name="Mason C.E."/>
            <person name="Venkateswaran K."/>
        </authorList>
    </citation>
    <scope>NUCLEOTIDE SEQUENCE [LARGE SCALE GENOMIC DNA]</scope>
    <source>
        <strain evidence="1 2">CCFEE 5817</strain>
    </source>
</reference>
<dbReference type="SUPFAM" id="SSF54909">
    <property type="entry name" value="Dimeric alpha+beta barrel"/>
    <property type="match status" value="1"/>
</dbReference>
<protein>
    <recommendedName>
        <fullName evidence="3">ABM domain-containing protein</fullName>
    </recommendedName>
</protein>
<comment type="caution">
    <text evidence="1">The sequence shown here is derived from an EMBL/GenBank/DDBJ whole genome shotgun (WGS) entry which is preliminary data.</text>
</comment>
<dbReference type="GeneID" id="89995352"/>